<gene>
    <name evidence="1" type="ORF">UFOPK3564_01293</name>
</gene>
<sequence length="340" mass="36178">MLLAVLLLVVLLARAPDDAPDERRTRTGATDGLGHQLTALSVVPDPAGDGWLGVYHWPTGKGPADFAVGLATSKDLLAWENVAELDADGGNMPVLQRTPDGGFLLAYEDYVRVEEQNAISRIRVRHYADRARLLRNTWSVQRELPATLSDNNEGTPTFEEVDWNGSPGASSIGLRFHFNAGANGVDRQGVGTLRGFRDWSARRDRALDRTLTAAGFPASHGRRATFAAGGRPWMLVEAQTRPGDFATWRLVLLDRGPEPRAAPRTVCGGDRGVPSAASIGVPAVAVQGADGEDPGRLFVSAFAFDGPAAGTFLARGPLPADLDGDPRRVAALFGRCAPAG</sequence>
<dbReference type="EMBL" id="CAFBMK010000060">
    <property type="protein sequence ID" value="CAB4911754.1"/>
    <property type="molecule type" value="Genomic_DNA"/>
</dbReference>
<name>A0A6J7GX22_9ZZZZ</name>
<protein>
    <submittedName>
        <fullName evidence="1">Unannotated protein</fullName>
    </submittedName>
</protein>
<accession>A0A6J7GX22</accession>
<reference evidence="1" key="1">
    <citation type="submission" date="2020-05" db="EMBL/GenBank/DDBJ databases">
        <authorList>
            <person name="Chiriac C."/>
            <person name="Salcher M."/>
            <person name="Ghai R."/>
            <person name="Kavagutti S V."/>
        </authorList>
    </citation>
    <scope>NUCLEOTIDE SEQUENCE</scope>
</reference>
<dbReference type="AlphaFoldDB" id="A0A6J7GX22"/>
<proteinExistence type="predicted"/>
<organism evidence="1">
    <name type="scientific">freshwater metagenome</name>
    <dbReference type="NCBI Taxonomy" id="449393"/>
    <lineage>
        <taxon>unclassified sequences</taxon>
        <taxon>metagenomes</taxon>
        <taxon>ecological metagenomes</taxon>
    </lineage>
</organism>
<evidence type="ECO:0000313" key="1">
    <source>
        <dbReference type="EMBL" id="CAB4911754.1"/>
    </source>
</evidence>